<name>A0A815QSI5_9BILA</name>
<sequence>MDEFDIALEYARKKKRNRFNKNNARRCNARSKFNSKYHDSDSLDIEQYLIDPSVSVNSNEQIIQSHNDHQSNIESNDLVVDGFVQDTAKYIQALHSHTSLDSFSFSKNLISFIRKANISKQHTEHLIGLIQSGLPQPNNLPTNYSALLSFLSVEDLFIKRTVCINCKVDLPTSSKTCSKCNSNKSHSRALIFDAMHELVFTQIYDRLHTIMNAYRDIFKQQTFDDENNDVVYNQNYKLLCDSTDDPFISIILHLDGVSLSKSNKQPMWILSCSFVELPPIIRNRRQNNLILSIWVGKKQPYIELWLSETIKQLKNLKSKDKATEIRNFMLYCILPMMRNFIDCDRFAHLALFVIGIRIDFTLKNIHHSEDNSFSIAASERLFDITSVPEDLIEMLPDIHRRVYSIFDMVGIQGEKRVRRPRKVFSPSDKFTGPTHYLLYFDSTDSYNIALYSSIKHISGDTATVIIRGKKLSATIIIGGTLSDCEDEQRKRTRESQQRVDSNAESNDSDTESINLSSSHHGGTTTSIHLPRVQQTALTTNNAPYISNCESDYSVADTDSGDEDSDSTLDSTESSNRSLDMNTKSTINKRKRTETQTSAKPVKRQRKNNQNNDIEQVEASVDPVIVDENIAKNITECMEKTLVTFQNSMINSFQKIEKKISCHLRSNLTQNLQYLEPYKTDQNVAFPTEYVVNGINLLDTLSKDPIDFSRRTLKLLFSKEELKTHLLPPNRDYLRRESLDQERFNKLLEAVRIKFRLDSNRMQQFYHDVLKTKLANFLYEERRREDRRRQREQKHISKEGTSLLNPNGYQQRSDDDEEEITHSLPINYIGR</sequence>
<feature type="compositionally biased region" description="Basic and acidic residues" evidence="1">
    <location>
        <begin position="783"/>
        <end position="797"/>
    </location>
</feature>
<feature type="compositionally biased region" description="Low complexity" evidence="1">
    <location>
        <begin position="516"/>
        <end position="526"/>
    </location>
</feature>
<feature type="region of interest" description="Disordered" evidence="1">
    <location>
        <begin position="484"/>
        <end position="530"/>
    </location>
</feature>
<accession>A0A815QSI5</accession>
<organism evidence="2 3">
    <name type="scientific">Rotaria magnacalcarata</name>
    <dbReference type="NCBI Taxonomy" id="392030"/>
    <lineage>
        <taxon>Eukaryota</taxon>
        <taxon>Metazoa</taxon>
        <taxon>Spiralia</taxon>
        <taxon>Gnathifera</taxon>
        <taxon>Rotifera</taxon>
        <taxon>Eurotatoria</taxon>
        <taxon>Bdelloidea</taxon>
        <taxon>Philodinida</taxon>
        <taxon>Philodinidae</taxon>
        <taxon>Rotaria</taxon>
    </lineage>
</organism>
<proteinExistence type="predicted"/>
<dbReference type="AlphaFoldDB" id="A0A815QSI5"/>
<gene>
    <name evidence="2" type="ORF">CJN711_LOCUS25456</name>
</gene>
<feature type="compositionally biased region" description="Polar residues" evidence="1">
    <location>
        <begin position="498"/>
        <end position="515"/>
    </location>
</feature>
<feature type="region of interest" description="Disordered" evidence="1">
    <location>
        <begin position="783"/>
        <end position="830"/>
    </location>
</feature>
<evidence type="ECO:0000256" key="1">
    <source>
        <dbReference type="SAM" id="MobiDB-lite"/>
    </source>
</evidence>
<reference evidence="2" key="1">
    <citation type="submission" date="2021-02" db="EMBL/GenBank/DDBJ databases">
        <authorList>
            <person name="Nowell W R."/>
        </authorList>
    </citation>
    <scope>NUCLEOTIDE SEQUENCE</scope>
</reference>
<evidence type="ECO:0000313" key="2">
    <source>
        <dbReference type="EMBL" id="CAF1467343.1"/>
    </source>
</evidence>
<feature type="region of interest" description="Disordered" evidence="1">
    <location>
        <begin position="543"/>
        <end position="615"/>
    </location>
</feature>
<comment type="caution">
    <text evidence="2">The sequence shown here is derived from an EMBL/GenBank/DDBJ whole genome shotgun (WGS) entry which is preliminary data.</text>
</comment>
<protein>
    <submittedName>
        <fullName evidence="2">Uncharacterized protein</fullName>
    </submittedName>
</protein>
<dbReference type="Proteomes" id="UP000663855">
    <property type="component" value="Unassembled WGS sequence"/>
</dbReference>
<feature type="compositionally biased region" description="Polar residues" evidence="1">
    <location>
        <begin position="798"/>
        <end position="810"/>
    </location>
</feature>
<evidence type="ECO:0000313" key="3">
    <source>
        <dbReference type="Proteomes" id="UP000663855"/>
    </source>
</evidence>
<feature type="compositionally biased region" description="Polar residues" evidence="1">
    <location>
        <begin position="575"/>
        <end position="585"/>
    </location>
</feature>
<feature type="compositionally biased region" description="Basic and acidic residues" evidence="1">
    <location>
        <begin position="487"/>
        <end position="497"/>
    </location>
</feature>
<dbReference type="EMBL" id="CAJNOV010011874">
    <property type="protein sequence ID" value="CAF1467343.1"/>
    <property type="molecule type" value="Genomic_DNA"/>
</dbReference>